<sequence>MGGRSPDSALPAASTSPRRCVRVCPELPLTCPGKASCLPLPRSCSRTAVSLCETAGGAHEAAPPACVNFRSCENPKSQRQGSDI</sequence>
<protein>
    <submittedName>
        <fullName evidence="1">Uncharacterized protein</fullName>
    </submittedName>
</protein>
<proteinExistence type="predicted"/>
<accession>A0A0F7LB99</accession>
<evidence type="ECO:0000313" key="1">
    <source>
        <dbReference type="EMBL" id="AKH48466.1"/>
    </source>
</evidence>
<organism evidence="1">
    <name type="scientific">uncultured marine virus</name>
    <dbReference type="NCBI Taxonomy" id="186617"/>
    <lineage>
        <taxon>Viruses</taxon>
        <taxon>environmental samples</taxon>
    </lineage>
</organism>
<dbReference type="EMBL" id="KR029603">
    <property type="protein sequence ID" value="AKH48466.1"/>
    <property type="molecule type" value="Genomic_DNA"/>
</dbReference>
<reference evidence="1" key="2">
    <citation type="submission" date="2015-03" db="EMBL/GenBank/DDBJ databases">
        <authorList>
            <person name="Chow C.-E.T."/>
            <person name="Winget D.M."/>
            <person name="White R.A.III."/>
            <person name="Hallam S.J."/>
            <person name="Suttle C.A."/>
        </authorList>
    </citation>
    <scope>NUCLEOTIDE SEQUENCE</scope>
    <source>
        <strain evidence="1">Oxic1_8</strain>
    </source>
</reference>
<reference evidence="1" key="1">
    <citation type="journal article" date="2015" name="Front. Microbiol.">
        <title>Combining genomic sequencing methods to explore viral diversity and reveal potential virus-host interactions.</title>
        <authorList>
            <person name="Chow C.E."/>
            <person name="Winget D.M."/>
            <person name="White R.A.III."/>
            <person name="Hallam S.J."/>
            <person name="Suttle C.A."/>
        </authorList>
    </citation>
    <scope>NUCLEOTIDE SEQUENCE</scope>
    <source>
        <strain evidence="1">Oxic1_8</strain>
    </source>
</reference>
<name>A0A0F7LB99_9VIRU</name>